<feature type="signal peptide" evidence="1">
    <location>
        <begin position="1"/>
        <end position="30"/>
    </location>
</feature>
<dbReference type="InterPro" id="IPR008979">
    <property type="entry name" value="Galactose-bd-like_sf"/>
</dbReference>
<keyword evidence="4" id="KW-1185">Reference proteome</keyword>
<proteinExistence type="predicted"/>
<dbReference type="Gene3D" id="2.120.10.10">
    <property type="match status" value="1"/>
</dbReference>
<dbReference type="SUPFAM" id="SSF49785">
    <property type="entry name" value="Galactose-binding domain-like"/>
    <property type="match status" value="1"/>
</dbReference>
<dbReference type="Proteomes" id="UP000624709">
    <property type="component" value="Unassembled WGS sequence"/>
</dbReference>
<comment type="caution">
    <text evidence="3">The sequence shown here is derived from an EMBL/GenBank/DDBJ whole genome shotgun (WGS) entry which is preliminary data.</text>
</comment>
<evidence type="ECO:0000256" key="1">
    <source>
        <dbReference type="SAM" id="SignalP"/>
    </source>
</evidence>
<dbReference type="RefSeq" id="WP_203829386.1">
    <property type="nucleotide sequence ID" value="NZ_BAAATY010000041.1"/>
</dbReference>
<organism evidence="3 4">
    <name type="scientific">Actinoplanes palleronii</name>
    <dbReference type="NCBI Taxonomy" id="113570"/>
    <lineage>
        <taxon>Bacteria</taxon>
        <taxon>Bacillati</taxon>
        <taxon>Actinomycetota</taxon>
        <taxon>Actinomycetes</taxon>
        <taxon>Micromonosporales</taxon>
        <taxon>Micromonosporaceae</taxon>
        <taxon>Actinoplanes</taxon>
    </lineage>
</organism>
<dbReference type="InterPro" id="IPR000421">
    <property type="entry name" value="FA58C"/>
</dbReference>
<evidence type="ECO:0000313" key="4">
    <source>
        <dbReference type="Proteomes" id="UP000624709"/>
    </source>
</evidence>
<gene>
    <name evidence="3" type="ORF">Apa02nite_076720</name>
</gene>
<dbReference type="SUPFAM" id="SSF50939">
    <property type="entry name" value="Sialidases"/>
    <property type="match status" value="1"/>
</dbReference>
<accession>A0ABQ4BLK8</accession>
<dbReference type="Pfam" id="PF00754">
    <property type="entry name" value="F5_F8_type_C"/>
    <property type="match status" value="1"/>
</dbReference>
<dbReference type="Gene3D" id="2.60.120.260">
    <property type="entry name" value="Galactose-binding domain-like"/>
    <property type="match status" value="1"/>
</dbReference>
<dbReference type="CDD" id="cd15482">
    <property type="entry name" value="Sialidase_non-viral"/>
    <property type="match status" value="1"/>
</dbReference>
<name>A0ABQ4BLK8_9ACTN</name>
<feature type="domain" description="F5/8 type C" evidence="2">
    <location>
        <begin position="468"/>
        <end position="566"/>
    </location>
</feature>
<feature type="chain" id="PRO_5046382279" description="F5/8 type C domain-containing protein" evidence="1">
    <location>
        <begin position="31"/>
        <end position="774"/>
    </location>
</feature>
<sequence>MSRRSTGALTVAVLIAVSGWLALPPSAAHAATSDDATCATPVTGSPVSGTGPSATDYVLNVGGAGELGTVHATTGAQAAFPKVSARDEVNADGSPRRTVTATFSEGLDVGTDRTPPGQVTSTDGGLTFPAASYAHDPGVPVTSLRDGSLLGIDFIPAAITTSSATFGVHRSTDGGLTWTTTPAVVQLGGAVLDGGIRTHGAPLQLGDGTVLVSYYLSFGANHPGGGRAGQHASYVAASTDGGRSFVTRGTIAYDSTGTHGYPEAGIAALPSGKLLAVTRHHLWNGTTAFNLDTPRWTTSTDGGATWAAPQTLAVSFPNGYDQFDDANPKLLGIFPQLQLMPNGVMVLSSGRPDNWVAISTNGQGTGWVGQLTYRNCPTTGYRSHGSTGNTAVAGVESNRLLQVGDNCDVTWSCPAGDSGYTIDDGNRIWRRYVDVLTPDVGKIDLATKYRLGQVQVTTDLTAAPGAHPRTGPAGAFDGSTDYWSSAVRAAGSGAGTYELRLDREYQLTRLGLSLRHGLASSATVYASTDGVTWGAPIVTAANRTHLALEYFTLAAVTARYLRVVVDPSASCEAELGAGCVFLNELELYSTVNSFENDPVNNRPRGFTDLSQAWVTRSGVDGSSRALRLSDSSATAMAKVAWPAAAAATRTLEFRAEPVALTSGFLVDVLGRTSAGASVVAYHFAVRTDGSLARYDGSAWRALTGAGVVPVGRWSTIRVQATPAAATVAVGGTVVATAVAPTATGTTALLGYAFASGGTAPVGDVIVVDDILLGS</sequence>
<keyword evidence="1" id="KW-0732">Signal</keyword>
<evidence type="ECO:0000313" key="3">
    <source>
        <dbReference type="EMBL" id="GIE71564.1"/>
    </source>
</evidence>
<reference evidence="3 4" key="1">
    <citation type="submission" date="2021-01" db="EMBL/GenBank/DDBJ databases">
        <title>Whole genome shotgun sequence of Actinoplanes palleronii NBRC 14916.</title>
        <authorList>
            <person name="Komaki H."/>
            <person name="Tamura T."/>
        </authorList>
    </citation>
    <scope>NUCLEOTIDE SEQUENCE [LARGE SCALE GENOMIC DNA]</scope>
    <source>
        <strain evidence="3 4">NBRC 14916</strain>
    </source>
</reference>
<dbReference type="EMBL" id="BOMS01000128">
    <property type="protein sequence ID" value="GIE71564.1"/>
    <property type="molecule type" value="Genomic_DNA"/>
</dbReference>
<dbReference type="InterPro" id="IPR036278">
    <property type="entry name" value="Sialidase_sf"/>
</dbReference>
<evidence type="ECO:0000259" key="2">
    <source>
        <dbReference type="Pfam" id="PF00754"/>
    </source>
</evidence>
<protein>
    <recommendedName>
        <fullName evidence="2">F5/8 type C domain-containing protein</fullName>
    </recommendedName>
</protein>